<proteinExistence type="predicted"/>
<dbReference type="SUPFAM" id="SSF53098">
    <property type="entry name" value="Ribonuclease H-like"/>
    <property type="match status" value="1"/>
</dbReference>
<organism evidence="1 2">
    <name type="scientific">Ralstonia insidiosa</name>
    <dbReference type="NCBI Taxonomy" id="190721"/>
    <lineage>
        <taxon>Bacteria</taxon>
        <taxon>Pseudomonadati</taxon>
        <taxon>Pseudomonadota</taxon>
        <taxon>Betaproteobacteria</taxon>
        <taxon>Burkholderiales</taxon>
        <taxon>Burkholderiaceae</taxon>
        <taxon>Ralstonia</taxon>
    </lineage>
</organism>
<comment type="caution">
    <text evidence="1">The sequence shown here is derived from an EMBL/GenBank/DDBJ whole genome shotgun (WGS) entry which is preliminary data.</text>
</comment>
<dbReference type="GO" id="GO:0003676">
    <property type="term" value="F:nucleic acid binding"/>
    <property type="evidence" value="ECO:0007669"/>
    <property type="project" value="InterPro"/>
</dbReference>
<gene>
    <name evidence="1" type="ORF">HGR00_03325</name>
</gene>
<dbReference type="InterPro" id="IPR036397">
    <property type="entry name" value="RNaseH_sf"/>
</dbReference>
<reference evidence="1 2" key="1">
    <citation type="submission" date="2020-04" db="EMBL/GenBank/DDBJ databases">
        <title>Ralstonia insidiosa genome sequencing and assembly.</title>
        <authorList>
            <person name="Martins R.C.R."/>
            <person name="Perdigao-Neto L.V."/>
            <person name="Levin A.S.S."/>
            <person name="Costa S.F."/>
        </authorList>
    </citation>
    <scope>NUCLEOTIDE SEQUENCE [LARGE SCALE GENOMIC DNA]</scope>
    <source>
        <strain evidence="1 2">5047</strain>
    </source>
</reference>
<dbReference type="InterPro" id="IPR012337">
    <property type="entry name" value="RNaseH-like_sf"/>
</dbReference>
<accession>A0A848NZP3</accession>
<name>A0A848NZP3_9RALS</name>
<evidence type="ECO:0000313" key="1">
    <source>
        <dbReference type="EMBL" id="NMV36938.1"/>
    </source>
</evidence>
<sequence>MTRDGTFRSGSKRFDRVKLGGNGARWLAFREWLMATARQSDGIQAVYYEDVRRHVSNLSARVYCGYLAILEAWAEINKIPLHGVGVGTVKKAWTGAGNASKADMIAAARKRGIKVVDDNEADAIAILSLALELER</sequence>
<dbReference type="EMBL" id="JABBZM010000002">
    <property type="protein sequence ID" value="NMV36938.1"/>
    <property type="molecule type" value="Genomic_DNA"/>
</dbReference>
<evidence type="ECO:0000313" key="2">
    <source>
        <dbReference type="Proteomes" id="UP000575469"/>
    </source>
</evidence>
<dbReference type="Gene3D" id="3.30.420.10">
    <property type="entry name" value="Ribonuclease H-like superfamily/Ribonuclease H"/>
    <property type="match status" value="1"/>
</dbReference>
<dbReference type="AlphaFoldDB" id="A0A848NZP3"/>
<protein>
    <submittedName>
        <fullName evidence="1">Crossover junction endodeoxyribonuclease RuvC</fullName>
    </submittedName>
</protein>
<dbReference type="Proteomes" id="UP000575469">
    <property type="component" value="Unassembled WGS sequence"/>
</dbReference>